<accession>A0A0D6P2T4</accession>
<feature type="signal peptide" evidence="1">
    <location>
        <begin position="1"/>
        <end position="32"/>
    </location>
</feature>
<dbReference type="AlphaFoldDB" id="A0A0D6P2T4"/>
<evidence type="ECO:0000256" key="1">
    <source>
        <dbReference type="SAM" id="SignalP"/>
    </source>
</evidence>
<dbReference type="RefSeq" id="WP_048859750.1">
    <property type="nucleotide sequence ID" value="NZ_BANB01000037.1"/>
</dbReference>
<keyword evidence="1" id="KW-0732">Signal</keyword>
<keyword evidence="3" id="KW-1185">Reference proteome</keyword>
<name>A0A0D6P2T4_9PROT</name>
<reference evidence="2 3" key="1">
    <citation type="submission" date="2012-11" db="EMBL/GenBank/DDBJ databases">
        <title>Whole genome sequence of Acidisphaera rubrifaciens HS-AP3.</title>
        <authorList>
            <person name="Azuma Y."/>
            <person name="Higashiura N."/>
            <person name="Hirakawa H."/>
            <person name="Matsushita K."/>
        </authorList>
    </citation>
    <scope>NUCLEOTIDE SEQUENCE [LARGE SCALE GENOMIC DNA]</scope>
    <source>
        <strain evidence="2 3">HS-AP3</strain>
    </source>
</reference>
<proteinExistence type="predicted"/>
<gene>
    <name evidence="2" type="ORF">Asru_0037_04</name>
</gene>
<dbReference type="EMBL" id="BANB01000037">
    <property type="protein sequence ID" value="GAN75982.1"/>
    <property type="molecule type" value="Genomic_DNA"/>
</dbReference>
<organism evidence="2 3">
    <name type="scientific">Acidisphaera rubrifaciens HS-AP3</name>
    <dbReference type="NCBI Taxonomy" id="1231350"/>
    <lineage>
        <taxon>Bacteria</taxon>
        <taxon>Pseudomonadati</taxon>
        <taxon>Pseudomonadota</taxon>
        <taxon>Alphaproteobacteria</taxon>
        <taxon>Acetobacterales</taxon>
        <taxon>Acetobacteraceae</taxon>
        <taxon>Acidisphaera</taxon>
    </lineage>
</organism>
<evidence type="ECO:0008006" key="4">
    <source>
        <dbReference type="Google" id="ProtNLM"/>
    </source>
</evidence>
<sequence>MFRKTQSRTPTLAAATATAAAFLAFGAGAAFASSVTDGPATRSDVGSFVYDQNGTEIGSWQGMQGRRAILWIGAFDTPGNYLTTVPMRALSVEAGRVVLNEASSRLTTAR</sequence>
<evidence type="ECO:0000313" key="3">
    <source>
        <dbReference type="Proteomes" id="UP000032680"/>
    </source>
</evidence>
<dbReference type="Proteomes" id="UP000032680">
    <property type="component" value="Unassembled WGS sequence"/>
</dbReference>
<comment type="caution">
    <text evidence="2">The sequence shown here is derived from an EMBL/GenBank/DDBJ whole genome shotgun (WGS) entry which is preliminary data.</text>
</comment>
<protein>
    <recommendedName>
        <fullName evidence="4">PRC-barrel domain-containing protein</fullName>
    </recommendedName>
</protein>
<evidence type="ECO:0000313" key="2">
    <source>
        <dbReference type="EMBL" id="GAN75982.1"/>
    </source>
</evidence>
<feature type="chain" id="PRO_5002309704" description="PRC-barrel domain-containing protein" evidence="1">
    <location>
        <begin position="33"/>
        <end position="110"/>
    </location>
</feature>